<dbReference type="PANTHER" id="PTHR42060:SF1">
    <property type="entry name" value="NHL REPEAT-CONTAINING PROTEIN"/>
    <property type="match status" value="1"/>
</dbReference>
<reference evidence="1 2" key="1">
    <citation type="submission" date="2022-04" db="EMBL/GenBank/DDBJ databases">
        <title>Positive selection, recombination, and allopatry shape intraspecific diversity of widespread and dominant cyanobacteria.</title>
        <authorList>
            <person name="Wei J."/>
            <person name="Shu W."/>
            <person name="Hu C."/>
        </authorList>
    </citation>
    <scope>NUCLEOTIDE SEQUENCE [LARGE SCALE GENOMIC DNA]</scope>
    <source>
        <strain evidence="1 2">AS-A4</strain>
    </source>
</reference>
<proteinExistence type="predicted"/>
<dbReference type="PANTHER" id="PTHR42060">
    <property type="entry name" value="NHL REPEAT-CONTAINING PROTEIN-RELATED"/>
    <property type="match status" value="1"/>
</dbReference>
<evidence type="ECO:0000313" key="1">
    <source>
        <dbReference type="EMBL" id="MEP1061376.1"/>
    </source>
</evidence>
<name>A0ABV0KQ55_9CYAN</name>
<keyword evidence="2" id="KW-1185">Reference proteome</keyword>
<dbReference type="InterPro" id="IPR011042">
    <property type="entry name" value="6-blade_b-propeller_TolB-like"/>
</dbReference>
<dbReference type="RefSeq" id="WP_190449758.1">
    <property type="nucleotide sequence ID" value="NZ_JAMPLM010000032.1"/>
</dbReference>
<dbReference type="SUPFAM" id="SSF63829">
    <property type="entry name" value="Calcium-dependent phosphotriesterase"/>
    <property type="match status" value="1"/>
</dbReference>
<dbReference type="InterPro" id="IPR052998">
    <property type="entry name" value="Hetero-Diels-Alderase-like"/>
</dbReference>
<protein>
    <submittedName>
        <fullName evidence="1">Gluconolactonase</fullName>
    </submittedName>
</protein>
<dbReference type="Proteomes" id="UP001476950">
    <property type="component" value="Unassembled WGS sequence"/>
</dbReference>
<accession>A0ABV0KQ55</accession>
<organism evidence="1 2">
    <name type="scientific">Stenomitos frigidus AS-A4</name>
    <dbReference type="NCBI Taxonomy" id="2933935"/>
    <lineage>
        <taxon>Bacteria</taxon>
        <taxon>Bacillati</taxon>
        <taxon>Cyanobacteriota</taxon>
        <taxon>Cyanophyceae</taxon>
        <taxon>Leptolyngbyales</taxon>
        <taxon>Leptolyngbyaceae</taxon>
        <taxon>Stenomitos</taxon>
    </lineage>
</organism>
<sequence length="298" mass="32238">MPLPAIYADMPVALLPAQSMATFPVNTFLENLAILPSGDIYLTNHEVGAVVQLDPDGNLTTYAQLSGKVSGIAWIEPNQFLVNGWNAEGVPFVAVLADGAVPYLQTLPEAQFLNGITPLSSRSYLMADAYRGAIWSFDVTTKAVELWLEHPLLARSDETSTFPAVNGLKRFGNRLYASNTQRLLLLQMPLDERLKPQEPEILIEGTNLDDFAFDVHGNLYGATHVYNSVIRIDRDRRTTIIAQAEQGVTGCTAVAFHGTDLYVVNNGGMFLPPATGVEPAQVVRLAVGVSGAPLLSQG</sequence>
<comment type="caution">
    <text evidence="1">The sequence shown here is derived from an EMBL/GenBank/DDBJ whole genome shotgun (WGS) entry which is preliminary data.</text>
</comment>
<evidence type="ECO:0000313" key="2">
    <source>
        <dbReference type="Proteomes" id="UP001476950"/>
    </source>
</evidence>
<dbReference type="Gene3D" id="2.120.10.30">
    <property type="entry name" value="TolB, C-terminal domain"/>
    <property type="match status" value="1"/>
</dbReference>
<gene>
    <name evidence="1" type="ORF">NDI38_23375</name>
</gene>
<dbReference type="EMBL" id="JAMPLM010000032">
    <property type="protein sequence ID" value="MEP1061376.1"/>
    <property type="molecule type" value="Genomic_DNA"/>
</dbReference>